<dbReference type="InterPro" id="IPR000659">
    <property type="entry name" value="Pyridox_Oxase"/>
</dbReference>
<comment type="catalytic activity">
    <reaction evidence="5">
        <text>pyridoxamine 5'-phosphate + O2 + H2O = pyridoxal 5'-phosphate + H2O2 + NH4(+)</text>
        <dbReference type="Rhea" id="RHEA:15817"/>
        <dbReference type="ChEBI" id="CHEBI:15377"/>
        <dbReference type="ChEBI" id="CHEBI:15379"/>
        <dbReference type="ChEBI" id="CHEBI:16240"/>
        <dbReference type="ChEBI" id="CHEBI:28938"/>
        <dbReference type="ChEBI" id="CHEBI:58451"/>
        <dbReference type="ChEBI" id="CHEBI:597326"/>
        <dbReference type="EC" id="1.4.3.5"/>
    </reaction>
</comment>
<dbReference type="NCBIfam" id="TIGR00558">
    <property type="entry name" value="pdxH"/>
    <property type="match status" value="1"/>
</dbReference>
<dbReference type="PIRSF" id="PIRSF000190">
    <property type="entry name" value="Pyd_amn-ph_oxd"/>
    <property type="match status" value="1"/>
</dbReference>
<feature type="binding site" evidence="5 7">
    <location>
        <begin position="61"/>
        <end position="66"/>
    </location>
    <ligand>
        <name>FMN</name>
        <dbReference type="ChEBI" id="CHEBI:58210"/>
    </ligand>
</feature>
<comment type="caution">
    <text evidence="10">The sequence shown here is derived from an EMBL/GenBank/DDBJ whole genome shotgun (WGS) entry which is preliminary data.</text>
</comment>
<dbReference type="SUPFAM" id="SSF50475">
    <property type="entry name" value="FMN-binding split barrel"/>
    <property type="match status" value="1"/>
</dbReference>
<dbReference type="Gene3D" id="2.30.110.10">
    <property type="entry name" value="Electron Transport, Fmn-binding Protein, Chain A"/>
    <property type="match status" value="1"/>
</dbReference>
<dbReference type="Proteomes" id="UP000287198">
    <property type="component" value="Unassembled WGS sequence"/>
</dbReference>
<keyword evidence="3 5" id="KW-0288">FMN</keyword>
<comment type="subunit">
    <text evidence="5">Homodimer.</text>
</comment>
<dbReference type="PANTHER" id="PTHR10851:SF0">
    <property type="entry name" value="PYRIDOXINE-5'-PHOSPHATE OXIDASE"/>
    <property type="match status" value="1"/>
</dbReference>
<evidence type="ECO:0000259" key="8">
    <source>
        <dbReference type="Pfam" id="PF01243"/>
    </source>
</evidence>
<evidence type="ECO:0000256" key="2">
    <source>
        <dbReference type="ARBA" id="ARBA00022630"/>
    </source>
</evidence>
<feature type="binding site" evidence="5 6">
    <location>
        <position position="66"/>
    </location>
    <ligand>
        <name>substrate</name>
    </ligand>
</feature>
<dbReference type="Pfam" id="PF10590">
    <property type="entry name" value="PNP_phzG_C"/>
    <property type="match status" value="1"/>
</dbReference>
<dbReference type="PANTHER" id="PTHR10851">
    <property type="entry name" value="PYRIDOXINE-5-PHOSPHATE OXIDASE"/>
    <property type="match status" value="1"/>
</dbReference>
<feature type="binding site" evidence="5 7">
    <location>
        <position position="195"/>
    </location>
    <ligand>
        <name>FMN</name>
        <dbReference type="ChEBI" id="CHEBI:58210"/>
    </ligand>
</feature>
<dbReference type="InterPro" id="IPR012349">
    <property type="entry name" value="Split_barrel_FMN-bd"/>
</dbReference>
<evidence type="ECO:0000313" key="10">
    <source>
        <dbReference type="EMBL" id="RUO51162.1"/>
    </source>
</evidence>
<comment type="cofactor">
    <cofactor evidence="5 7">
        <name>FMN</name>
        <dbReference type="ChEBI" id="CHEBI:58210"/>
    </cofactor>
    <text evidence="5 7">Binds 1 FMN per subunit.</text>
</comment>
<feature type="binding site" evidence="5 7">
    <location>
        <begin position="140"/>
        <end position="141"/>
    </location>
    <ligand>
        <name>FMN</name>
        <dbReference type="ChEBI" id="CHEBI:58210"/>
    </ligand>
</feature>
<evidence type="ECO:0000256" key="3">
    <source>
        <dbReference type="ARBA" id="ARBA00022643"/>
    </source>
</evidence>
<feature type="domain" description="Pyridoxine 5'-phosphate oxidase dimerisation C-terminal" evidence="9">
    <location>
        <begin position="172"/>
        <end position="213"/>
    </location>
</feature>
<feature type="binding site" evidence="5 7">
    <location>
        <position position="105"/>
    </location>
    <ligand>
        <name>FMN</name>
        <dbReference type="ChEBI" id="CHEBI:58210"/>
    </ligand>
</feature>
<gene>
    <name evidence="5 10" type="primary">pdxH</name>
    <name evidence="10" type="ORF">CWI69_12175</name>
</gene>
<feature type="binding site" evidence="6">
    <location>
        <begin position="7"/>
        <end position="10"/>
    </location>
    <ligand>
        <name>substrate</name>
    </ligand>
</feature>
<keyword evidence="11" id="KW-1185">Reference proteome</keyword>
<feature type="binding site" evidence="5 6">
    <location>
        <position position="123"/>
    </location>
    <ligand>
        <name>substrate</name>
    </ligand>
</feature>
<dbReference type="Pfam" id="PF01243">
    <property type="entry name" value="PNPOx_N"/>
    <property type="match status" value="1"/>
</dbReference>
<evidence type="ECO:0000313" key="11">
    <source>
        <dbReference type="Proteomes" id="UP000287198"/>
    </source>
</evidence>
<dbReference type="InterPro" id="IPR019576">
    <property type="entry name" value="Pyridoxamine_oxidase_dimer_C"/>
</dbReference>
<dbReference type="OrthoDB" id="9780392at2"/>
<evidence type="ECO:0000256" key="4">
    <source>
        <dbReference type="ARBA" id="ARBA00023002"/>
    </source>
</evidence>
<feature type="binding site" evidence="5 6">
    <location>
        <begin position="191"/>
        <end position="193"/>
    </location>
    <ligand>
        <name>substrate</name>
    </ligand>
</feature>
<dbReference type="RefSeq" id="WP_126764605.1">
    <property type="nucleotide sequence ID" value="NZ_JBHLTZ010000013.1"/>
</dbReference>
<name>A0A432XR49_9GAMM</name>
<keyword evidence="2 5" id="KW-0285">Flavoprotein</keyword>
<evidence type="ECO:0000256" key="6">
    <source>
        <dbReference type="PIRSR" id="PIRSR000190-1"/>
    </source>
</evidence>
<organism evidence="10 11">
    <name type="scientific">Pseudidiomarina halophila</name>
    <dbReference type="NCBI Taxonomy" id="1449799"/>
    <lineage>
        <taxon>Bacteria</taxon>
        <taxon>Pseudomonadati</taxon>
        <taxon>Pseudomonadota</taxon>
        <taxon>Gammaproteobacteria</taxon>
        <taxon>Alteromonadales</taxon>
        <taxon>Idiomarinaceae</taxon>
        <taxon>Pseudidiomarina</taxon>
    </lineage>
</organism>
<comment type="function">
    <text evidence="5">Catalyzes the oxidation of either pyridoxine 5'-phosphate (PNP) or pyridoxamine 5'-phosphate (PMP) into pyridoxal 5'-phosphate (PLP).</text>
</comment>
<sequence length="213" mass="24773">MKLHDERRDYERAQLHRSILETNPFKQFESWFAAAKEAAVLPDPTAFTLATVNAARQPHQRVVLLKNFDTAGFIFYTNYDSQKGQDIAVNPLVSMHFAWLPLEQQVRIEGTIEKIDRAASEAYFQTRPRNSQLGALASQQSKVIGSRSELEAVYHDLTERYEGQDVPMPENWGGYRIKPDYFEFWQGGKYRLHDRFGYHKNTAGTWFIERLQP</sequence>
<dbReference type="UniPathway" id="UPA01068">
    <property type="reaction ID" value="UER00304"/>
</dbReference>
<dbReference type="NCBIfam" id="NF004231">
    <property type="entry name" value="PRK05679.1"/>
    <property type="match status" value="1"/>
</dbReference>
<keyword evidence="4 5" id="KW-0560">Oxidoreductase</keyword>
<dbReference type="InterPro" id="IPR019740">
    <property type="entry name" value="Pyridox_Oxase_CS"/>
</dbReference>
<feature type="binding site" evidence="5 6">
    <location>
        <position position="127"/>
    </location>
    <ligand>
        <name>substrate</name>
    </ligand>
</feature>
<comment type="similarity">
    <text evidence="1 5">Belongs to the pyridoxamine 5'-phosphate oxidase family.</text>
</comment>
<comment type="catalytic activity">
    <reaction evidence="5">
        <text>pyridoxine 5'-phosphate + O2 = pyridoxal 5'-phosphate + H2O2</text>
        <dbReference type="Rhea" id="RHEA:15149"/>
        <dbReference type="ChEBI" id="CHEBI:15379"/>
        <dbReference type="ChEBI" id="CHEBI:16240"/>
        <dbReference type="ChEBI" id="CHEBI:58589"/>
        <dbReference type="ChEBI" id="CHEBI:597326"/>
        <dbReference type="EC" id="1.4.3.5"/>
    </reaction>
</comment>
<dbReference type="GO" id="GO:0004733">
    <property type="term" value="F:pyridoxamine phosphate oxidase activity"/>
    <property type="evidence" value="ECO:0007669"/>
    <property type="project" value="UniProtKB-UniRule"/>
</dbReference>
<dbReference type="EC" id="1.4.3.5" evidence="5"/>
<comment type="pathway">
    <text evidence="5">Cofactor metabolism; pyridoxal 5'-phosphate salvage; pyridoxal 5'-phosphate from pyridoxine 5'-phosphate: step 1/1.</text>
</comment>
<dbReference type="GO" id="GO:0008615">
    <property type="term" value="P:pyridoxine biosynthetic process"/>
    <property type="evidence" value="ECO:0007669"/>
    <property type="project" value="UniProtKB-UniRule"/>
</dbReference>
<feature type="binding site" evidence="5 6">
    <location>
        <position position="131"/>
    </location>
    <ligand>
        <name>substrate</name>
    </ligand>
</feature>
<keyword evidence="5" id="KW-0664">Pyridoxine biosynthesis</keyword>
<protein>
    <recommendedName>
        <fullName evidence="5">Pyridoxine/pyridoxamine 5'-phosphate oxidase</fullName>
        <ecNumber evidence="5">1.4.3.5</ecNumber>
    </recommendedName>
    <alternativeName>
        <fullName evidence="5">PNP/PMP oxidase</fullName>
        <shortName evidence="5">PNPOx</shortName>
    </alternativeName>
    <alternativeName>
        <fullName evidence="5">Pyridoxal 5'-phosphate synthase</fullName>
    </alternativeName>
</protein>
<comment type="caution">
    <text evidence="5">Lacks conserved residue(s) required for the propagation of feature annotation.</text>
</comment>
<evidence type="ECO:0000256" key="7">
    <source>
        <dbReference type="PIRSR" id="PIRSR000190-2"/>
    </source>
</evidence>
<dbReference type="GO" id="GO:0010181">
    <property type="term" value="F:FMN binding"/>
    <property type="evidence" value="ECO:0007669"/>
    <property type="project" value="UniProtKB-UniRule"/>
</dbReference>
<accession>A0A432XR49</accession>
<feature type="domain" description="Pyridoxamine 5'-phosphate oxidase N-terminal" evidence="8">
    <location>
        <begin position="38"/>
        <end position="153"/>
    </location>
</feature>
<evidence type="ECO:0000256" key="5">
    <source>
        <dbReference type="HAMAP-Rule" id="MF_01629"/>
    </source>
</evidence>
<evidence type="ECO:0000259" key="9">
    <source>
        <dbReference type="Pfam" id="PF10590"/>
    </source>
</evidence>
<comment type="pathway">
    <text evidence="5">Cofactor metabolism; pyridoxal 5'-phosphate salvage; pyridoxal 5'-phosphate from pyridoxamine 5'-phosphate: step 1/1.</text>
</comment>
<evidence type="ECO:0000256" key="1">
    <source>
        <dbReference type="ARBA" id="ARBA00007301"/>
    </source>
</evidence>
<feature type="binding site" evidence="5 7">
    <location>
        <position position="83"/>
    </location>
    <ligand>
        <name>FMN</name>
        <dbReference type="ChEBI" id="CHEBI:58210"/>
    </ligand>
</feature>
<reference evidence="11" key="1">
    <citation type="journal article" date="2018" name="Front. Microbiol.">
        <title>Genome-Based Analysis Reveals the Taxonomy and Diversity of the Family Idiomarinaceae.</title>
        <authorList>
            <person name="Liu Y."/>
            <person name="Lai Q."/>
            <person name="Shao Z."/>
        </authorList>
    </citation>
    <scope>NUCLEOTIDE SEQUENCE [LARGE SCALE GENOMIC DNA]</scope>
    <source>
        <strain evidence="11">BH195</strain>
    </source>
</reference>
<dbReference type="EMBL" id="PIPW01000007">
    <property type="protein sequence ID" value="RUO51162.1"/>
    <property type="molecule type" value="Genomic_DNA"/>
</dbReference>
<feature type="binding site" evidence="5 7">
    <location>
        <position position="185"/>
    </location>
    <ligand>
        <name>FMN</name>
        <dbReference type="ChEBI" id="CHEBI:58210"/>
    </ligand>
</feature>
<dbReference type="PROSITE" id="PS01064">
    <property type="entry name" value="PYRIDOX_OXIDASE"/>
    <property type="match status" value="1"/>
</dbReference>
<dbReference type="AlphaFoldDB" id="A0A432XR49"/>
<dbReference type="HAMAP" id="MF_01629">
    <property type="entry name" value="PdxH"/>
    <property type="match status" value="1"/>
</dbReference>
<feature type="binding site" evidence="5 7">
    <location>
        <begin position="76"/>
        <end position="77"/>
    </location>
    <ligand>
        <name>FMN</name>
        <dbReference type="ChEBI" id="CHEBI:58210"/>
    </ligand>
</feature>
<proteinExistence type="inferred from homology"/>
<dbReference type="InterPro" id="IPR011576">
    <property type="entry name" value="Pyridox_Oxase_N"/>
</dbReference>